<proteinExistence type="predicted"/>
<evidence type="ECO:0000313" key="2">
    <source>
        <dbReference type="EMBL" id="MDP9836199.1"/>
    </source>
</evidence>
<sequence length="58" mass="6616">MTVQAHIASLEKKHEGLEDELQSVLASPSTDDQAIAHLKRRKLRIKDELERLKGSTRH</sequence>
<dbReference type="RefSeq" id="WP_306831607.1">
    <property type="nucleotide sequence ID" value="NZ_JAUSRF010000002.1"/>
</dbReference>
<gene>
    <name evidence="2" type="ORF">J2T09_000941</name>
</gene>
<organism evidence="2 3">
    <name type="scientific">Neorhizobium huautlense</name>
    <dbReference type="NCBI Taxonomy" id="67774"/>
    <lineage>
        <taxon>Bacteria</taxon>
        <taxon>Pseudomonadati</taxon>
        <taxon>Pseudomonadota</taxon>
        <taxon>Alphaproteobacteria</taxon>
        <taxon>Hyphomicrobiales</taxon>
        <taxon>Rhizobiaceae</taxon>
        <taxon>Rhizobium/Agrobacterium group</taxon>
        <taxon>Neorhizobium</taxon>
    </lineage>
</organism>
<feature type="coiled-coil region" evidence="1">
    <location>
        <begin position="7"/>
        <end position="55"/>
    </location>
</feature>
<dbReference type="Gene3D" id="6.10.280.50">
    <property type="match status" value="1"/>
</dbReference>
<reference evidence="2 3" key="1">
    <citation type="submission" date="2023-07" db="EMBL/GenBank/DDBJ databases">
        <title>Sorghum-associated microbial communities from plants grown in Nebraska, USA.</title>
        <authorList>
            <person name="Schachtman D."/>
        </authorList>
    </citation>
    <scope>NUCLEOTIDE SEQUENCE [LARGE SCALE GENOMIC DNA]</scope>
    <source>
        <strain evidence="2 3">DS1307</strain>
    </source>
</reference>
<dbReference type="Pfam" id="PF04325">
    <property type="entry name" value="DUF465"/>
    <property type="match status" value="1"/>
</dbReference>
<keyword evidence="3" id="KW-1185">Reference proteome</keyword>
<dbReference type="Proteomes" id="UP001241472">
    <property type="component" value="Unassembled WGS sequence"/>
</dbReference>
<comment type="caution">
    <text evidence="2">The sequence shown here is derived from an EMBL/GenBank/DDBJ whole genome shotgun (WGS) entry which is preliminary data.</text>
</comment>
<evidence type="ECO:0000313" key="3">
    <source>
        <dbReference type="Proteomes" id="UP001241472"/>
    </source>
</evidence>
<dbReference type="InterPro" id="IPR007420">
    <property type="entry name" value="DUF465"/>
</dbReference>
<name>A0ABT9PR66_9HYPH</name>
<protein>
    <recommendedName>
        <fullName evidence="4">DUF465 domain-containing protein</fullName>
    </recommendedName>
</protein>
<keyword evidence="1" id="KW-0175">Coiled coil</keyword>
<dbReference type="EMBL" id="JAUSRF010000002">
    <property type="protein sequence ID" value="MDP9836199.1"/>
    <property type="molecule type" value="Genomic_DNA"/>
</dbReference>
<evidence type="ECO:0000256" key="1">
    <source>
        <dbReference type="SAM" id="Coils"/>
    </source>
</evidence>
<evidence type="ECO:0008006" key="4">
    <source>
        <dbReference type="Google" id="ProtNLM"/>
    </source>
</evidence>
<dbReference type="InterPro" id="IPR038444">
    <property type="entry name" value="DUF465_sf"/>
</dbReference>
<accession>A0ABT9PR66</accession>